<dbReference type="SUPFAM" id="SSF103481">
    <property type="entry name" value="Multidrug resistance efflux transporter EmrE"/>
    <property type="match status" value="1"/>
</dbReference>
<evidence type="ECO:0000313" key="10">
    <source>
        <dbReference type="EMBL" id="MBB6227284.1"/>
    </source>
</evidence>
<dbReference type="PANTHER" id="PTHR30561:SF1">
    <property type="entry name" value="MULTIDRUG TRANSPORTER EMRE"/>
    <property type="match status" value="1"/>
</dbReference>
<dbReference type="GO" id="GO:0005886">
    <property type="term" value="C:plasma membrane"/>
    <property type="evidence" value="ECO:0007669"/>
    <property type="project" value="UniProtKB-SubCell"/>
</dbReference>
<evidence type="ECO:0000313" key="11">
    <source>
        <dbReference type="Proteomes" id="UP000538147"/>
    </source>
</evidence>
<evidence type="ECO:0000256" key="1">
    <source>
        <dbReference type="ARBA" id="ARBA00004651"/>
    </source>
</evidence>
<evidence type="ECO:0000256" key="3">
    <source>
        <dbReference type="ARBA" id="ARBA00022475"/>
    </source>
</evidence>
<feature type="transmembrane region" description="Helical" evidence="9">
    <location>
        <begin position="30"/>
        <end position="51"/>
    </location>
</feature>
<dbReference type="AlphaFoldDB" id="A0A841L3S5"/>
<protein>
    <submittedName>
        <fullName evidence="10">Small multidrug resistance pump</fullName>
    </submittedName>
</protein>
<name>A0A841L3S5_9SPHN</name>
<feature type="transmembrane region" description="Helical" evidence="9">
    <location>
        <begin position="6"/>
        <end position="23"/>
    </location>
</feature>
<dbReference type="Gene3D" id="1.10.3730.20">
    <property type="match status" value="1"/>
</dbReference>
<dbReference type="GO" id="GO:0022857">
    <property type="term" value="F:transmembrane transporter activity"/>
    <property type="evidence" value="ECO:0007669"/>
    <property type="project" value="InterPro"/>
</dbReference>
<evidence type="ECO:0000256" key="7">
    <source>
        <dbReference type="ARBA" id="ARBA00038032"/>
    </source>
</evidence>
<organism evidence="10 11">
    <name type="scientific">Polymorphobacter multimanifer</name>
    <dbReference type="NCBI Taxonomy" id="1070431"/>
    <lineage>
        <taxon>Bacteria</taxon>
        <taxon>Pseudomonadati</taxon>
        <taxon>Pseudomonadota</taxon>
        <taxon>Alphaproteobacteria</taxon>
        <taxon>Sphingomonadales</taxon>
        <taxon>Sphingosinicellaceae</taxon>
        <taxon>Polymorphobacter</taxon>
    </lineage>
</organism>
<evidence type="ECO:0000256" key="9">
    <source>
        <dbReference type="SAM" id="Phobius"/>
    </source>
</evidence>
<comment type="subcellular location">
    <subcellularLocation>
        <location evidence="1 8">Cell membrane</location>
        <topology evidence="1 8">Multi-pass membrane protein</topology>
    </subcellularLocation>
</comment>
<dbReference type="PANTHER" id="PTHR30561">
    <property type="entry name" value="SMR FAMILY PROTON-DEPENDENT DRUG EFFLUX TRANSPORTER SUGE"/>
    <property type="match status" value="1"/>
</dbReference>
<dbReference type="RefSeq" id="WP_184197576.1">
    <property type="nucleotide sequence ID" value="NZ_BMOX01000025.1"/>
</dbReference>
<reference evidence="10 11" key="1">
    <citation type="submission" date="2020-08" db="EMBL/GenBank/DDBJ databases">
        <title>Genomic Encyclopedia of Type Strains, Phase IV (KMG-IV): sequencing the most valuable type-strain genomes for metagenomic binning, comparative biology and taxonomic classification.</title>
        <authorList>
            <person name="Goeker M."/>
        </authorList>
    </citation>
    <scope>NUCLEOTIDE SEQUENCE [LARGE SCALE GENOMIC DNA]</scope>
    <source>
        <strain evidence="10 11">DSM 102189</strain>
    </source>
</reference>
<feature type="transmembrane region" description="Helical" evidence="9">
    <location>
        <begin position="57"/>
        <end position="78"/>
    </location>
</feature>
<keyword evidence="11" id="KW-1185">Reference proteome</keyword>
<dbReference type="FunFam" id="1.10.3730.20:FF:000001">
    <property type="entry name" value="Quaternary ammonium compound resistance transporter SugE"/>
    <property type="match status" value="1"/>
</dbReference>
<dbReference type="InterPro" id="IPR037185">
    <property type="entry name" value="EmrE-like"/>
</dbReference>
<comment type="caution">
    <text evidence="10">The sequence shown here is derived from an EMBL/GenBank/DDBJ whole genome shotgun (WGS) entry which is preliminary data.</text>
</comment>
<evidence type="ECO:0000256" key="2">
    <source>
        <dbReference type="ARBA" id="ARBA00022448"/>
    </source>
</evidence>
<dbReference type="InterPro" id="IPR045324">
    <property type="entry name" value="Small_multidrug_res"/>
</dbReference>
<keyword evidence="4 8" id="KW-0812">Transmembrane</keyword>
<keyword evidence="5 9" id="KW-1133">Transmembrane helix</keyword>
<feature type="transmembrane region" description="Helical" evidence="9">
    <location>
        <begin position="85"/>
        <end position="103"/>
    </location>
</feature>
<accession>A0A841L3S5</accession>
<evidence type="ECO:0000256" key="5">
    <source>
        <dbReference type="ARBA" id="ARBA00022989"/>
    </source>
</evidence>
<proteinExistence type="inferred from homology"/>
<keyword evidence="3" id="KW-1003">Cell membrane</keyword>
<dbReference type="EMBL" id="JACIIV010000009">
    <property type="protein sequence ID" value="MBB6227284.1"/>
    <property type="molecule type" value="Genomic_DNA"/>
</dbReference>
<dbReference type="GO" id="GO:1990961">
    <property type="term" value="P:xenobiotic detoxification by transmembrane export across the plasma membrane"/>
    <property type="evidence" value="ECO:0007669"/>
    <property type="project" value="UniProtKB-ARBA"/>
</dbReference>
<keyword evidence="2" id="KW-0813">Transport</keyword>
<dbReference type="Proteomes" id="UP000538147">
    <property type="component" value="Unassembled WGS sequence"/>
</dbReference>
<sequence>MTGWLYLTLAIGLEIVATTLLKLSNGLEKWGFAAASIGIYALCFLVLAPALKSIPVGVAYAVWSGVGIVAMAVIGIILFDQRLSLVQMGCVALVLVGALGLRLSTPAGGEI</sequence>
<dbReference type="InterPro" id="IPR000390">
    <property type="entry name" value="Small_drug/metabolite_transptr"/>
</dbReference>
<comment type="similarity">
    <text evidence="7 8">Belongs to the drug/metabolite transporter (DMT) superfamily. Small multidrug resistance (SMR) (TC 2.A.7.1) family.</text>
</comment>
<dbReference type="Pfam" id="PF00893">
    <property type="entry name" value="Multi_Drug_Res"/>
    <property type="match status" value="1"/>
</dbReference>
<evidence type="ECO:0000256" key="6">
    <source>
        <dbReference type="ARBA" id="ARBA00023136"/>
    </source>
</evidence>
<evidence type="ECO:0000256" key="4">
    <source>
        <dbReference type="ARBA" id="ARBA00022692"/>
    </source>
</evidence>
<keyword evidence="6 9" id="KW-0472">Membrane</keyword>
<evidence type="ECO:0000256" key="8">
    <source>
        <dbReference type="RuleBase" id="RU003942"/>
    </source>
</evidence>
<gene>
    <name evidence="10" type="ORF">FHS79_001450</name>
</gene>